<reference evidence="1 2" key="1">
    <citation type="submission" date="2016-03" db="EMBL/GenBank/DDBJ databases">
        <title>Whole genome sequencing of Grifola frondosa 9006-11.</title>
        <authorList>
            <person name="Min B."/>
            <person name="Park H."/>
            <person name="Kim J.-G."/>
            <person name="Cho H."/>
            <person name="Oh Y.-L."/>
            <person name="Kong W.-S."/>
            <person name="Choi I.-G."/>
        </authorList>
    </citation>
    <scope>NUCLEOTIDE SEQUENCE [LARGE SCALE GENOMIC DNA]</scope>
    <source>
        <strain evidence="1 2">9006-11</strain>
    </source>
</reference>
<dbReference type="Gene3D" id="3.90.1410.10">
    <property type="entry name" value="set domain protein methyltransferase, domain 1"/>
    <property type="match status" value="1"/>
</dbReference>
<protein>
    <submittedName>
        <fullName evidence="1">Uncharacterized protein</fullName>
    </submittedName>
</protein>
<dbReference type="AlphaFoldDB" id="A0A1C7MG06"/>
<dbReference type="STRING" id="5627.A0A1C7MG06"/>
<keyword evidence="2" id="KW-1185">Reference proteome</keyword>
<dbReference type="OrthoDB" id="341421at2759"/>
<accession>A0A1C7MG06</accession>
<evidence type="ECO:0000313" key="1">
    <source>
        <dbReference type="EMBL" id="OBZ75389.1"/>
    </source>
</evidence>
<dbReference type="SUPFAM" id="SSF82199">
    <property type="entry name" value="SET domain"/>
    <property type="match status" value="1"/>
</dbReference>
<evidence type="ECO:0000313" key="2">
    <source>
        <dbReference type="Proteomes" id="UP000092993"/>
    </source>
</evidence>
<gene>
    <name evidence="1" type="ORF">A0H81_04379</name>
</gene>
<dbReference type="Proteomes" id="UP000092993">
    <property type="component" value="Unassembled WGS sequence"/>
</dbReference>
<dbReference type="InterPro" id="IPR046341">
    <property type="entry name" value="SET_dom_sf"/>
</dbReference>
<proteinExistence type="predicted"/>
<name>A0A1C7MG06_GRIFR</name>
<organism evidence="1 2">
    <name type="scientific">Grifola frondosa</name>
    <name type="common">Maitake</name>
    <name type="synonym">Polyporus frondosus</name>
    <dbReference type="NCBI Taxonomy" id="5627"/>
    <lineage>
        <taxon>Eukaryota</taxon>
        <taxon>Fungi</taxon>
        <taxon>Dikarya</taxon>
        <taxon>Basidiomycota</taxon>
        <taxon>Agaricomycotina</taxon>
        <taxon>Agaricomycetes</taxon>
        <taxon>Polyporales</taxon>
        <taxon>Grifolaceae</taxon>
        <taxon>Grifola</taxon>
    </lineage>
</organism>
<comment type="caution">
    <text evidence="1">The sequence shown here is derived from an EMBL/GenBank/DDBJ whole genome shotgun (WGS) entry which is preliminary data.</text>
</comment>
<sequence length="108" mass="12220">MGGHNDNQRWERLLVWLKEQHGMHIGSDDLLVECKDVEGAGRGLFARKACPPSSTLFKVPVGALINADTLAVIYPQAHHSMIAILWTLRSDHTYRHYLGIFLVTHYRG</sequence>
<dbReference type="EMBL" id="LUGG01000004">
    <property type="protein sequence ID" value="OBZ75389.1"/>
    <property type="molecule type" value="Genomic_DNA"/>
</dbReference>